<comment type="caution">
    <text evidence="3">The sequence shown here is derived from an EMBL/GenBank/DDBJ whole genome shotgun (WGS) entry which is preliminary data.</text>
</comment>
<evidence type="ECO:0000313" key="4">
    <source>
        <dbReference type="Proteomes" id="UP000603141"/>
    </source>
</evidence>
<evidence type="ECO:0000313" key="3">
    <source>
        <dbReference type="EMBL" id="MBK1882936.1"/>
    </source>
</evidence>
<feature type="region of interest" description="Disordered" evidence="1">
    <location>
        <begin position="401"/>
        <end position="438"/>
    </location>
</feature>
<keyword evidence="4" id="KW-1185">Reference proteome</keyword>
<feature type="signal peptide" evidence="2">
    <location>
        <begin position="1"/>
        <end position="23"/>
    </location>
</feature>
<dbReference type="RefSeq" id="WP_200270544.1">
    <property type="nucleotide sequence ID" value="NZ_JAENIJ010000015.1"/>
</dbReference>
<evidence type="ECO:0008006" key="5">
    <source>
        <dbReference type="Google" id="ProtNLM"/>
    </source>
</evidence>
<organism evidence="3 4">
    <name type="scientific">Luteolibacter pohnpeiensis</name>
    <dbReference type="NCBI Taxonomy" id="454153"/>
    <lineage>
        <taxon>Bacteria</taxon>
        <taxon>Pseudomonadati</taxon>
        <taxon>Verrucomicrobiota</taxon>
        <taxon>Verrucomicrobiia</taxon>
        <taxon>Verrucomicrobiales</taxon>
        <taxon>Verrucomicrobiaceae</taxon>
        <taxon>Luteolibacter</taxon>
    </lineage>
</organism>
<accession>A0A934VR88</accession>
<feature type="chain" id="PRO_5037507619" description="F5/8 type C domain-containing protein" evidence="2">
    <location>
        <begin position="24"/>
        <end position="518"/>
    </location>
</feature>
<dbReference type="Proteomes" id="UP000603141">
    <property type="component" value="Unassembled WGS sequence"/>
</dbReference>
<dbReference type="AlphaFoldDB" id="A0A934VR88"/>
<proteinExistence type="predicted"/>
<evidence type="ECO:0000256" key="2">
    <source>
        <dbReference type="SAM" id="SignalP"/>
    </source>
</evidence>
<reference evidence="3" key="1">
    <citation type="submission" date="2021-01" db="EMBL/GenBank/DDBJ databases">
        <title>Modified the classification status of verrucomicrobia.</title>
        <authorList>
            <person name="Feng X."/>
        </authorList>
    </citation>
    <scope>NUCLEOTIDE SEQUENCE</scope>
    <source>
        <strain evidence="3">KCTC 22041</strain>
    </source>
</reference>
<dbReference type="EMBL" id="JAENIJ010000015">
    <property type="protein sequence ID" value="MBK1882936.1"/>
    <property type="molecule type" value="Genomic_DNA"/>
</dbReference>
<evidence type="ECO:0000256" key="1">
    <source>
        <dbReference type="SAM" id="MobiDB-lite"/>
    </source>
</evidence>
<sequence length="518" mass="56231">MNSFKTLLSLSAIFAAGSQIARADTYFTMDTTQTFRQYSAKSVVFRDGSLSFELYDGDFTYRAGCGSTAQTNPDTGICVPGTNAYFNAVNGDDGQPVDGFGANRFQVVDSIEEALTVEPSMPQNVILRAVPASCTFRVSSEGFDDQSSVVIGTRVGSSTVTYLHQYNLTKYFYSKSYTASDLSTFDSDVRFNSNYQFDFPRLGTAITPSTSPIRLSVQHYKNVDGYRKVNNAYQGLLFTDLPSFVDGFIEVDPRATFVLRWTIAGSNPVLPSSDELHFSLLDLAASPNDPTIDTSTVYFPNFAQGDDVDTTDSTYVIMDNAAITAYSFPLGLFAVGKSVLANLTYVRELNLGTGAYDAGERSFQLPIKFVNSAAGGISVVFPQNSTDETLAFDADPDGDGYTNFEEWAQGSNPNSKSSVPSNGTISQSTSSSALSRAEGDTASTEWQISFNKVAYADSKVSYAVEVSENMKDWTEITGSNEYWTVTNELSSDKLIVTSKTGTAPAGSFFRMKISYAGE</sequence>
<protein>
    <recommendedName>
        <fullName evidence="5">F5/8 type C domain-containing protein</fullName>
    </recommendedName>
</protein>
<gene>
    <name evidence="3" type="ORF">JIN85_10945</name>
</gene>
<keyword evidence="2" id="KW-0732">Signal</keyword>
<name>A0A934VR88_9BACT</name>
<feature type="compositionally biased region" description="Low complexity" evidence="1">
    <location>
        <begin position="411"/>
        <end position="435"/>
    </location>
</feature>